<sequence length="268" mass="29679">MSGFALAAPAAGFYIFAAFVQWLVATGRRQNSRGLVRSCTAIAALLHIGYVAATMFKGDEINLAFLQVGSLISLVITLLLLFSSWRKPVDNLLIGLLPMAAVILLTASIFHQIVIFTELSYGLTWHILLSILAYSTFTIASMQAVLVMLQDQHLRKHQTRGLVQALPSLQTMDVLLFEMIWLGMILLTAAFAIGWPHVIDIKGQHLIHKVAFGCIGWLVFAGLLFGRYRFGWRGVIASRWTLVGTGFLVMSYFGSRFVLEVILHVSPL</sequence>
<keyword evidence="1" id="KW-0812">Transmembrane</keyword>
<feature type="transmembrane region" description="Helical" evidence="1">
    <location>
        <begin position="174"/>
        <end position="195"/>
    </location>
</feature>
<feature type="transmembrane region" description="Helical" evidence="1">
    <location>
        <begin position="207"/>
        <end position="228"/>
    </location>
</feature>
<dbReference type="InterPro" id="IPR052372">
    <property type="entry name" value="YpjD/HemX"/>
</dbReference>
<feature type="transmembrane region" description="Helical" evidence="1">
    <location>
        <begin position="94"/>
        <end position="115"/>
    </location>
</feature>
<evidence type="ECO:0000259" key="2">
    <source>
        <dbReference type="Pfam" id="PF01578"/>
    </source>
</evidence>
<organism evidence="3">
    <name type="scientific">hydrothermal vent metagenome</name>
    <dbReference type="NCBI Taxonomy" id="652676"/>
    <lineage>
        <taxon>unclassified sequences</taxon>
        <taxon>metagenomes</taxon>
        <taxon>ecological metagenomes</taxon>
    </lineage>
</organism>
<feature type="transmembrane region" description="Helical" evidence="1">
    <location>
        <begin position="62"/>
        <end position="82"/>
    </location>
</feature>
<dbReference type="AlphaFoldDB" id="A0A160TCZ4"/>
<feature type="transmembrane region" description="Helical" evidence="1">
    <location>
        <begin position="240"/>
        <end position="259"/>
    </location>
</feature>
<evidence type="ECO:0000313" key="3">
    <source>
        <dbReference type="EMBL" id="CUS40914.1"/>
    </source>
</evidence>
<keyword evidence="1" id="KW-1133">Transmembrane helix</keyword>
<dbReference type="EMBL" id="CZQC01000028">
    <property type="protein sequence ID" value="CUS40914.1"/>
    <property type="molecule type" value="Genomic_DNA"/>
</dbReference>
<reference evidence="3" key="1">
    <citation type="submission" date="2015-10" db="EMBL/GenBank/DDBJ databases">
        <authorList>
            <person name="Gilbert D.G."/>
        </authorList>
    </citation>
    <scope>NUCLEOTIDE SEQUENCE</scope>
</reference>
<dbReference type="Pfam" id="PF01578">
    <property type="entry name" value="Cytochrom_C_asm"/>
    <property type="match status" value="1"/>
</dbReference>
<feature type="transmembrane region" description="Helical" evidence="1">
    <location>
        <begin position="36"/>
        <end position="56"/>
    </location>
</feature>
<accession>A0A160TCZ4</accession>
<protein>
    <submittedName>
        <fullName evidence="3">CcsA-related protein</fullName>
    </submittedName>
</protein>
<gene>
    <name evidence="3" type="ORF">MGWOODY_Tha80</name>
</gene>
<proteinExistence type="predicted"/>
<feature type="transmembrane region" description="Helical" evidence="1">
    <location>
        <begin position="127"/>
        <end position="149"/>
    </location>
</feature>
<name>A0A160TCZ4_9ZZZZ</name>
<feature type="domain" description="Cytochrome c assembly protein" evidence="2">
    <location>
        <begin position="39"/>
        <end position="262"/>
    </location>
</feature>
<dbReference type="InterPro" id="IPR002541">
    <property type="entry name" value="Cyt_c_assembly"/>
</dbReference>
<feature type="transmembrane region" description="Helical" evidence="1">
    <location>
        <begin position="6"/>
        <end position="24"/>
    </location>
</feature>
<keyword evidence="1" id="KW-0472">Membrane</keyword>
<dbReference type="PANTHER" id="PTHR38034:SF1">
    <property type="entry name" value="INNER MEMBRANE PROTEIN YPJD"/>
    <property type="match status" value="1"/>
</dbReference>
<dbReference type="GO" id="GO:0020037">
    <property type="term" value="F:heme binding"/>
    <property type="evidence" value="ECO:0007669"/>
    <property type="project" value="InterPro"/>
</dbReference>
<dbReference type="GO" id="GO:0017004">
    <property type="term" value="P:cytochrome complex assembly"/>
    <property type="evidence" value="ECO:0007669"/>
    <property type="project" value="InterPro"/>
</dbReference>
<dbReference type="PANTHER" id="PTHR38034">
    <property type="entry name" value="INNER MEMBRANE PROTEIN YPJD"/>
    <property type="match status" value="1"/>
</dbReference>
<evidence type="ECO:0000256" key="1">
    <source>
        <dbReference type="SAM" id="Phobius"/>
    </source>
</evidence>